<evidence type="ECO:0000256" key="1">
    <source>
        <dbReference type="ARBA" id="ARBA00022475"/>
    </source>
</evidence>
<dbReference type="Pfam" id="PF05481">
    <property type="entry name" value="Myco_19_kDa"/>
    <property type="match status" value="1"/>
</dbReference>
<evidence type="ECO:0000313" key="7">
    <source>
        <dbReference type="Proteomes" id="UP000182915"/>
    </source>
</evidence>
<dbReference type="InterPro" id="IPR008691">
    <property type="entry name" value="LpqH"/>
</dbReference>
<sequence length="154" mass="15052">MVKRGFLVAVGGAAIVIAGLSGCSSDNKSETSGETSTAAAAEGKTTVTIDGQDQSVQGTVVCSSVGGNTNIAIGDATTGIGAVVSSGDEPTVQSVGLGNVNGVTLAFQAGTGQGDAKAEKDGNTYKITGTATGVDMANPLQPVNKPFEIEVSCP</sequence>
<name>A0A1H6JAU4_MYCRU</name>
<evidence type="ECO:0000313" key="6">
    <source>
        <dbReference type="EMBL" id="SEH59238.1"/>
    </source>
</evidence>
<keyword evidence="4" id="KW-0564">Palmitate</keyword>
<accession>A0A1H6JAU4</accession>
<reference evidence="7" key="1">
    <citation type="submission" date="2016-10" db="EMBL/GenBank/DDBJ databases">
        <authorList>
            <person name="Varghese N."/>
            <person name="Submissions S."/>
        </authorList>
    </citation>
    <scope>NUCLEOTIDE SEQUENCE [LARGE SCALE GENOMIC DNA]</scope>
    <source>
        <strain evidence="7">DSM 45405</strain>
    </source>
</reference>
<keyword evidence="5" id="KW-0449">Lipoprotein</keyword>
<dbReference type="PROSITE" id="PS51257">
    <property type="entry name" value="PROKAR_LIPOPROTEIN"/>
    <property type="match status" value="1"/>
</dbReference>
<keyword evidence="1" id="KW-1003">Cell membrane</keyword>
<evidence type="ECO:0000256" key="4">
    <source>
        <dbReference type="ARBA" id="ARBA00023139"/>
    </source>
</evidence>
<dbReference type="STRING" id="370526.SAMN04489835_1797"/>
<keyword evidence="3" id="KW-0472">Membrane</keyword>
<evidence type="ECO:0000256" key="2">
    <source>
        <dbReference type="ARBA" id="ARBA00022729"/>
    </source>
</evidence>
<organism evidence="6 7">
    <name type="scientific">Mycolicibacterium rutilum</name>
    <name type="common">Mycobacterium rutilum</name>
    <dbReference type="NCBI Taxonomy" id="370526"/>
    <lineage>
        <taxon>Bacteria</taxon>
        <taxon>Bacillati</taxon>
        <taxon>Actinomycetota</taxon>
        <taxon>Actinomycetes</taxon>
        <taxon>Mycobacteriales</taxon>
        <taxon>Mycobacteriaceae</taxon>
        <taxon>Mycolicibacterium</taxon>
    </lineage>
</organism>
<keyword evidence="2" id="KW-0732">Signal</keyword>
<dbReference type="EMBL" id="LT629971">
    <property type="protein sequence ID" value="SEH59238.1"/>
    <property type="molecule type" value="Genomic_DNA"/>
</dbReference>
<dbReference type="AlphaFoldDB" id="A0A1H6JAU4"/>
<evidence type="ECO:0000256" key="3">
    <source>
        <dbReference type="ARBA" id="ARBA00023136"/>
    </source>
</evidence>
<keyword evidence="7" id="KW-1185">Reference proteome</keyword>
<gene>
    <name evidence="6" type="ORF">SAMN04489835_1797</name>
</gene>
<protein>
    <submittedName>
        <fullName evidence="6">Ipoprotein LpqH</fullName>
    </submittedName>
</protein>
<dbReference type="GO" id="GO:0016020">
    <property type="term" value="C:membrane"/>
    <property type="evidence" value="ECO:0007669"/>
    <property type="project" value="InterPro"/>
</dbReference>
<proteinExistence type="predicted"/>
<evidence type="ECO:0000256" key="5">
    <source>
        <dbReference type="ARBA" id="ARBA00023288"/>
    </source>
</evidence>
<dbReference type="Proteomes" id="UP000182915">
    <property type="component" value="Chromosome I"/>
</dbReference>